<dbReference type="PANTHER" id="PTHR11547:SF38">
    <property type="entry name" value="ARGININE KINASE 1-RELATED"/>
    <property type="match status" value="1"/>
</dbReference>
<proteinExistence type="inferred from homology"/>
<dbReference type="InterPro" id="IPR014746">
    <property type="entry name" value="Gln_synth/guanido_kin_cat_dom"/>
</dbReference>
<dbReference type="GO" id="GO:1990424">
    <property type="term" value="F:protein arginine kinase activity"/>
    <property type="evidence" value="ECO:0007669"/>
    <property type="project" value="UniProtKB-EC"/>
</dbReference>
<dbReference type="GO" id="GO:0005615">
    <property type="term" value="C:extracellular space"/>
    <property type="evidence" value="ECO:0007669"/>
    <property type="project" value="TreeGrafter"/>
</dbReference>
<comment type="function">
    <text evidence="5">Catalyzes the specific phosphorylation of arginine residues in proteins.</text>
</comment>
<feature type="domain" description="Phosphagen kinase C-terminal" evidence="7">
    <location>
        <begin position="23"/>
        <end position="252"/>
    </location>
</feature>
<organism evidence="8 9">
    <name type="scientific">Candidatus Taenaricola geysiri</name>
    <dbReference type="NCBI Taxonomy" id="1974752"/>
    <lineage>
        <taxon>Bacteria</taxon>
        <taxon>Pseudomonadati</taxon>
        <taxon>Candidatus Omnitrophota</taxon>
        <taxon>Candidatus Taenaricola</taxon>
    </lineage>
</organism>
<gene>
    <name evidence="5" type="primary">mcsB</name>
    <name evidence="8" type="ORF">COW11_06060</name>
</gene>
<dbReference type="CDD" id="cd07930">
    <property type="entry name" value="bacterial_phosphagen_kinase"/>
    <property type="match status" value="1"/>
</dbReference>
<feature type="binding site" evidence="5 6">
    <location>
        <begin position="26"/>
        <end position="30"/>
    </location>
    <ligand>
        <name>ATP</name>
        <dbReference type="ChEBI" id="CHEBI:30616"/>
    </ligand>
</feature>
<sequence>MKLDDLINQTSEWLRGTGPQSDIVISSRIRLARNISKLPFSHRALKAQSQQALKICRDAIESSDFMKGSIFMKIDELNSIDKQFLLERHLVSKELIAKSDSKAVVISEKEIISIMINEEDHLRIQVVQSGFNLSQAWQIIDKIDAELGSKIDFAFSHDLGFLTACPTNTGTGMRASVMLHLPALVITKQINRLLQTISKLGLTARGFYGEGTQASGNFFQISNQTTLGHTEFDVIDNIERMVRQIVTHEQNARKILNAQHKIEFQDRIYRALGTLKSAHIITSNETIELLSMVRLGMDMGFVKNIIMSKLNQLFIFTQPAHLQKLEGKALSPTERDIKRAEVIREAIGK</sequence>
<dbReference type="EMBL" id="PFGP01000134">
    <property type="protein sequence ID" value="PIW65936.1"/>
    <property type="molecule type" value="Genomic_DNA"/>
</dbReference>
<keyword evidence="3 5" id="KW-0418">Kinase</keyword>
<keyword evidence="4 5" id="KW-0067">ATP-binding</keyword>
<dbReference type="GO" id="GO:0005524">
    <property type="term" value="F:ATP binding"/>
    <property type="evidence" value="ECO:0007669"/>
    <property type="project" value="UniProtKB-UniRule"/>
</dbReference>
<evidence type="ECO:0000256" key="1">
    <source>
        <dbReference type="ARBA" id="ARBA00022679"/>
    </source>
</evidence>
<reference evidence="8 9" key="1">
    <citation type="submission" date="2017-09" db="EMBL/GenBank/DDBJ databases">
        <title>Depth-based differentiation of microbial function through sediment-hosted aquifers and enrichment of novel symbionts in the deep terrestrial subsurface.</title>
        <authorList>
            <person name="Probst A.J."/>
            <person name="Ladd B."/>
            <person name="Jarett J.K."/>
            <person name="Geller-Mcgrath D.E."/>
            <person name="Sieber C.M."/>
            <person name="Emerson J.B."/>
            <person name="Anantharaman K."/>
            <person name="Thomas B.C."/>
            <person name="Malmstrom R."/>
            <person name="Stieglmeier M."/>
            <person name="Klingl A."/>
            <person name="Woyke T."/>
            <person name="Ryan C.M."/>
            <person name="Banfield J.F."/>
        </authorList>
    </citation>
    <scope>NUCLEOTIDE SEQUENCE [LARGE SCALE GENOMIC DNA]</scope>
    <source>
        <strain evidence="8">CG12_big_fil_rev_8_21_14_0_65_43_15</strain>
    </source>
</reference>
<evidence type="ECO:0000313" key="9">
    <source>
        <dbReference type="Proteomes" id="UP000231267"/>
    </source>
</evidence>
<dbReference type="Pfam" id="PF00217">
    <property type="entry name" value="ATP-gua_Ptrans"/>
    <property type="match status" value="1"/>
</dbReference>
<comment type="caution">
    <text evidence="8">The sequence shown here is derived from an EMBL/GenBank/DDBJ whole genome shotgun (WGS) entry which is preliminary data.</text>
</comment>
<dbReference type="InterPro" id="IPR023660">
    <property type="entry name" value="Arg_Kinase"/>
</dbReference>
<dbReference type="NCBIfam" id="NF002194">
    <property type="entry name" value="PRK01059.1-4"/>
    <property type="match status" value="1"/>
</dbReference>
<comment type="catalytic activity">
    <reaction evidence="5">
        <text>L-arginyl-[protein] + ATP = N(omega)-phospho-L-arginyl-[protein] + ADP + H(+)</text>
        <dbReference type="Rhea" id="RHEA:43384"/>
        <dbReference type="Rhea" id="RHEA-COMP:10532"/>
        <dbReference type="Rhea" id="RHEA-COMP:10533"/>
        <dbReference type="ChEBI" id="CHEBI:15378"/>
        <dbReference type="ChEBI" id="CHEBI:29965"/>
        <dbReference type="ChEBI" id="CHEBI:30616"/>
        <dbReference type="ChEBI" id="CHEBI:83226"/>
        <dbReference type="ChEBI" id="CHEBI:456216"/>
        <dbReference type="EC" id="2.7.14.1"/>
    </reaction>
</comment>
<dbReference type="HAMAP" id="MF_00602">
    <property type="entry name" value="Prot_Arg_kinase"/>
    <property type="match status" value="1"/>
</dbReference>
<feature type="binding site" evidence="6">
    <location>
        <begin position="205"/>
        <end position="210"/>
    </location>
    <ligand>
        <name>ATP</name>
        <dbReference type="ChEBI" id="CHEBI:30616"/>
    </ligand>
</feature>
<evidence type="ECO:0000256" key="6">
    <source>
        <dbReference type="PROSITE-ProRule" id="PRU00843"/>
    </source>
</evidence>
<protein>
    <recommendedName>
        <fullName evidence="5">Protein-arginine kinase</fullName>
        <ecNumber evidence="5">2.7.14.1</ecNumber>
    </recommendedName>
</protein>
<comment type="similarity">
    <text evidence="5 6">Belongs to the ATP:guanido phosphotransferase family.</text>
</comment>
<dbReference type="PROSITE" id="PS51510">
    <property type="entry name" value="PHOSPHAGEN_KINASE_C"/>
    <property type="match status" value="1"/>
</dbReference>
<evidence type="ECO:0000256" key="2">
    <source>
        <dbReference type="ARBA" id="ARBA00022741"/>
    </source>
</evidence>
<feature type="short sequence motif" description="RDXXRA motif of the pArg binding pocket involved in allosteric regulation" evidence="5">
    <location>
        <begin position="335"/>
        <end position="340"/>
    </location>
</feature>
<dbReference type="AlphaFoldDB" id="A0A2J0LMJ4"/>
<evidence type="ECO:0000256" key="3">
    <source>
        <dbReference type="ARBA" id="ARBA00022777"/>
    </source>
</evidence>
<comment type="activity regulation">
    <text evidence="5">Appears to be allosterically activated by the binding of pArg-containing polypeptides to the pArg-binding pocket localized in the C-terminal domain of McsB.</text>
</comment>
<evidence type="ECO:0000256" key="4">
    <source>
        <dbReference type="ARBA" id="ARBA00022840"/>
    </source>
</evidence>
<dbReference type="EC" id="2.7.14.1" evidence="5"/>
<comment type="caution">
    <text evidence="5">Lacks conserved residue(s) required for the propagation of feature annotation.</text>
</comment>
<dbReference type="InterPro" id="IPR022414">
    <property type="entry name" value="ATP-guanido_PTrfase_cat"/>
</dbReference>
<evidence type="ECO:0000313" key="8">
    <source>
        <dbReference type="EMBL" id="PIW65936.1"/>
    </source>
</evidence>
<accession>A0A2J0LMJ4</accession>
<feature type="binding site" evidence="5 6">
    <location>
        <position position="123"/>
    </location>
    <ligand>
        <name>ATP</name>
        <dbReference type="ChEBI" id="CHEBI:30616"/>
    </ligand>
</feature>
<dbReference type="GO" id="GO:0046314">
    <property type="term" value="P:phosphocreatine biosynthetic process"/>
    <property type="evidence" value="ECO:0007669"/>
    <property type="project" value="InterPro"/>
</dbReference>
<evidence type="ECO:0000259" key="7">
    <source>
        <dbReference type="PROSITE" id="PS51510"/>
    </source>
</evidence>
<name>A0A2J0LMJ4_9BACT</name>
<keyword evidence="2 5" id="KW-0547">Nucleotide-binding</keyword>
<dbReference type="PANTHER" id="PTHR11547">
    <property type="entry name" value="ARGININE OR CREATINE KINASE"/>
    <property type="match status" value="1"/>
</dbReference>
<dbReference type="SUPFAM" id="SSF55931">
    <property type="entry name" value="Glutamine synthetase/guanido kinase"/>
    <property type="match status" value="1"/>
</dbReference>
<dbReference type="GO" id="GO:0004111">
    <property type="term" value="F:creatine kinase activity"/>
    <property type="evidence" value="ECO:0007669"/>
    <property type="project" value="InterPro"/>
</dbReference>
<dbReference type="InterPro" id="IPR000749">
    <property type="entry name" value="ATP-guanido_PTrfase"/>
</dbReference>
<dbReference type="Proteomes" id="UP000231267">
    <property type="component" value="Unassembled WGS sequence"/>
</dbReference>
<evidence type="ECO:0000256" key="5">
    <source>
        <dbReference type="HAMAP-Rule" id="MF_00602"/>
    </source>
</evidence>
<feature type="binding site" evidence="5 6">
    <location>
        <begin position="174"/>
        <end position="178"/>
    </location>
    <ligand>
        <name>ATP</name>
        <dbReference type="ChEBI" id="CHEBI:30616"/>
    </ligand>
</feature>
<dbReference type="Gene3D" id="3.30.590.10">
    <property type="entry name" value="Glutamine synthetase/guanido kinase, catalytic domain"/>
    <property type="match status" value="1"/>
</dbReference>
<keyword evidence="5" id="KW-0021">Allosteric enzyme</keyword>
<keyword evidence="1 5" id="KW-0808">Transferase</keyword>
<feature type="binding site" evidence="5 6">
    <location>
        <position position="89"/>
    </location>
    <ligand>
        <name>ATP</name>
        <dbReference type="ChEBI" id="CHEBI:30616"/>
    </ligand>
</feature>